<dbReference type="RefSeq" id="WP_007468922.1">
    <property type="nucleotide sequence ID" value="NZ_KI391954.1"/>
</dbReference>
<organism evidence="3 4">
    <name type="scientific">Segniliparus rugosus (strain ATCC BAA-974 / DSM 45345 / CCUG 50838 / CIP 108380 / JCM 13579 / CDC 945)</name>
    <dbReference type="NCBI Taxonomy" id="679197"/>
    <lineage>
        <taxon>Bacteria</taxon>
        <taxon>Bacillati</taxon>
        <taxon>Actinomycetota</taxon>
        <taxon>Actinomycetes</taxon>
        <taxon>Mycobacteriales</taxon>
        <taxon>Segniliparaceae</taxon>
        <taxon>Segniliparus</taxon>
    </lineage>
</organism>
<dbReference type="InterPro" id="IPR001584">
    <property type="entry name" value="Integrase_cat-core"/>
</dbReference>
<proteinExistence type="predicted"/>
<dbReference type="Proteomes" id="UP000004816">
    <property type="component" value="Unassembled WGS sequence"/>
</dbReference>
<dbReference type="STRING" id="679197.HMPREF9336_01331"/>
<comment type="caution">
    <text evidence="3">The sequence shown here is derived from an EMBL/GenBank/DDBJ whole genome shotgun (WGS) entry which is preliminary data.</text>
</comment>
<dbReference type="GO" id="GO:0003676">
    <property type="term" value="F:nucleic acid binding"/>
    <property type="evidence" value="ECO:0007669"/>
    <property type="project" value="InterPro"/>
</dbReference>
<dbReference type="SUPFAM" id="SSF53098">
    <property type="entry name" value="Ribonuclease H-like"/>
    <property type="match status" value="1"/>
</dbReference>
<feature type="domain" description="Integrase catalytic" evidence="2">
    <location>
        <begin position="255"/>
        <end position="478"/>
    </location>
</feature>
<dbReference type="AlphaFoldDB" id="E5XPA9"/>
<dbReference type="GO" id="GO:0015074">
    <property type="term" value="P:DNA integration"/>
    <property type="evidence" value="ECO:0007669"/>
    <property type="project" value="InterPro"/>
</dbReference>
<sequence length="692" mass="76901">MSLSKPLHVGSLLSLNGVVYELVALDGPRVLLSDQQRGHMTITLAALLADKTFQIVGAEQSRRPLRPAYFNSLSEEACDRALRFERHVSEAADGLPVDAEPGSAPRPKYDPMTTSQSERDAAKVAELAALGEPLSLRSFRRFRRQYEISGIEALIDKRPVRKTSVASRVDNRYVEVLRRVLAESRDDSTGTRGKLMRLTTNAVEAEYGPDQVPLPSRATFNRLLARMAEARHATGSARTRRTLANQPQGPFGALAAARPGEWMQIDSSPLDVAVRLDQELTGRVELTVLVDLATRSIAAAVLRPTAKAVDAALLLARSMTPEPMRPGWSDAVSMARSALPYQSMRSADERLENAAAKPVIVPENIVCDNGSIYVSSTFLNACRRLGISRQRSHPFTPTDKPVVERTFSSINTLFAQHVVGYLGSSVEHRGQAADQKAVFSLVELQDLLDEWVVVHWQNRPHEGLRDPLSPSRVLTPNEMYAALVAVSGYVHLPLSPEDYIGLQPFKARAINSYGIKIGHRVYDCEELNPLRGQPSGIKALKDQWEVHYDPHDVTRVWVQNPETGAWITAYWRYLRTSRQPFSETVWEHARKIVAARDKATEEAIAAETERILDDASTGRTAAFTTPKRKKSPRDRRVAARANAMAEVSKPDVTHAEETVGPARFAEPADDERLAEVIPLPVFDTDKMLEKWW</sequence>
<evidence type="ECO:0000259" key="2">
    <source>
        <dbReference type="PROSITE" id="PS50994"/>
    </source>
</evidence>
<dbReference type="Pfam" id="PF09299">
    <property type="entry name" value="Mu-transpos_C"/>
    <property type="match status" value="1"/>
</dbReference>
<evidence type="ECO:0000313" key="4">
    <source>
        <dbReference type="Proteomes" id="UP000004816"/>
    </source>
</evidence>
<protein>
    <recommendedName>
        <fullName evidence="2">Integrase catalytic domain-containing protein</fullName>
    </recommendedName>
</protein>
<gene>
    <name evidence="3" type="ORF">HMPREF9336_01331</name>
</gene>
<dbReference type="HOGENOM" id="CLU_013110_0_0_11"/>
<dbReference type="eggNOG" id="COG2801">
    <property type="taxonomic scope" value="Bacteria"/>
</dbReference>
<dbReference type="InterPro" id="IPR015378">
    <property type="entry name" value="Transposase-like_Mu_C"/>
</dbReference>
<evidence type="ECO:0000256" key="1">
    <source>
        <dbReference type="SAM" id="MobiDB-lite"/>
    </source>
</evidence>
<dbReference type="InterPro" id="IPR012337">
    <property type="entry name" value="RNaseH-like_sf"/>
</dbReference>
<keyword evidence="4" id="KW-1185">Reference proteome</keyword>
<name>E5XPA9_SEGRC</name>
<feature type="region of interest" description="Disordered" evidence="1">
    <location>
        <begin position="93"/>
        <end position="115"/>
    </location>
</feature>
<dbReference type="Gene3D" id="3.30.420.10">
    <property type="entry name" value="Ribonuclease H-like superfamily/Ribonuclease H"/>
    <property type="match status" value="1"/>
</dbReference>
<dbReference type="PROSITE" id="PS50994">
    <property type="entry name" value="INTEGRASE"/>
    <property type="match status" value="1"/>
</dbReference>
<accession>E5XPA9</accession>
<dbReference type="InterPro" id="IPR036397">
    <property type="entry name" value="RNaseH_sf"/>
</dbReference>
<reference evidence="3 4" key="1">
    <citation type="journal article" date="2011" name="Stand. Genomic Sci.">
        <title>High quality draft genome sequence of Segniliparus rugosus CDC 945(T)= (ATCC BAA-974(T)).</title>
        <authorList>
            <person name="Earl A.M."/>
            <person name="Desjardins C.A."/>
            <person name="Fitzgerald M.G."/>
            <person name="Arachchi H.M."/>
            <person name="Zeng Q."/>
            <person name="Mehta T."/>
            <person name="Griggs A."/>
            <person name="Birren B.W."/>
            <person name="Toney N.C."/>
            <person name="Carr J."/>
            <person name="Posey J."/>
            <person name="Butler W.R."/>
        </authorList>
    </citation>
    <scope>NUCLEOTIDE SEQUENCE [LARGE SCALE GENOMIC DNA]</scope>
    <source>
        <strain evidence="4">ATCC BAA-974 / DSM 45345 / CCUG 50838 / CIP 108380 / JCM 13579 / CDC 945</strain>
    </source>
</reference>
<evidence type="ECO:0000313" key="3">
    <source>
        <dbReference type="EMBL" id="EFV13818.1"/>
    </source>
</evidence>
<dbReference type="EMBL" id="ACZI02000003">
    <property type="protein sequence ID" value="EFV13818.1"/>
    <property type="molecule type" value="Genomic_DNA"/>
</dbReference>